<dbReference type="InterPro" id="IPR036126">
    <property type="entry name" value="TBCA_sf"/>
</dbReference>
<organism evidence="5 6">
    <name type="scientific">Cyanidium caldarium</name>
    <name type="common">Red alga</name>
    <dbReference type="NCBI Taxonomy" id="2771"/>
    <lineage>
        <taxon>Eukaryota</taxon>
        <taxon>Rhodophyta</taxon>
        <taxon>Bangiophyceae</taxon>
        <taxon>Cyanidiales</taxon>
        <taxon>Cyanidiaceae</taxon>
        <taxon>Cyanidium</taxon>
    </lineage>
</organism>
<keyword evidence="3" id="KW-0206">Cytoskeleton</keyword>
<name>A0AAV9J1C2_CYACA</name>
<sequence length="104" mass="11930">MENALERELRIRRGVVDRTLKDLRSYEEEVRQLKKRVVEAGADDPAVQWERAVRETEMMVPEAKLRLSQAVDELNACVVRAQEGNVPEEELGRARGTLAEARRS</sequence>
<dbReference type="Gene3D" id="1.20.58.90">
    <property type="match status" value="1"/>
</dbReference>
<dbReference type="GO" id="GO:0005874">
    <property type="term" value="C:microtubule"/>
    <property type="evidence" value="ECO:0007669"/>
    <property type="project" value="UniProtKB-KW"/>
</dbReference>
<keyword evidence="4" id="KW-0175">Coiled coil</keyword>
<keyword evidence="3" id="KW-0963">Cytoplasm</keyword>
<dbReference type="PANTHER" id="PTHR21500:SF0">
    <property type="entry name" value="TUBULIN-SPECIFIC CHAPERONE A"/>
    <property type="match status" value="1"/>
</dbReference>
<dbReference type="EMBL" id="JANCYW010000015">
    <property type="protein sequence ID" value="KAK4538076.1"/>
    <property type="molecule type" value="Genomic_DNA"/>
</dbReference>
<dbReference type="GO" id="GO:0048487">
    <property type="term" value="F:beta-tubulin binding"/>
    <property type="evidence" value="ECO:0007669"/>
    <property type="project" value="InterPro"/>
</dbReference>
<evidence type="ECO:0000256" key="3">
    <source>
        <dbReference type="RuleBase" id="RU364030"/>
    </source>
</evidence>
<evidence type="ECO:0000256" key="4">
    <source>
        <dbReference type="SAM" id="Coils"/>
    </source>
</evidence>
<dbReference type="GO" id="GO:0005829">
    <property type="term" value="C:cytosol"/>
    <property type="evidence" value="ECO:0007669"/>
    <property type="project" value="TreeGrafter"/>
</dbReference>
<feature type="coiled-coil region" evidence="4">
    <location>
        <begin position="16"/>
        <end position="43"/>
    </location>
</feature>
<gene>
    <name evidence="5" type="ORF">CDCA_CDCA15G4101</name>
</gene>
<reference evidence="5 6" key="1">
    <citation type="submission" date="2022-07" db="EMBL/GenBank/DDBJ databases">
        <title>Genome-wide signatures of adaptation to extreme environments.</title>
        <authorList>
            <person name="Cho C.H."/>
            <person name="Yoon H.S."/>
        </authorList>
    </citation>
    <scope>NUCLEOTIDE SEQUENCE [LARGE SCALE GENOMIC DNA]</scope>
    <source>
        <strain evidence="5 6">DBV 063 E5</strain>
    </source>
</reference>
<evidence type="ECO:0000256" key="2">
    <source>
        <dbReference type="ARBA" id="ARBA00023186"/>
    </source>
</evidence>
<keyword evidence="6" id="KW-1185">Reference proteome</keyword>
<evidence type="ECO:0000313" key="5">
    <source>
        <dbReference type="EMBL" id="KAK4538076.1"/>
    </source>
</evidence>
<evidence type="ECO:0000313" key="6">
    <source>
        <dbReference type="Proteomes" id="UP001301350"/>
    </source>
</evidence>
<keyword evidence="3" id="KW-0493">Microtubule</keyword>
<dbReference type="PANTHER" id="PTHR21500">
    <property type="entry name" value="TUBULIN-SPECIFIC CHAPERONE A"/>
    <property type="match status" value="1"/>
</dbReference>
<comment type="caution">
    <text evidence="5">The sequence shown here is derived from an EMBL/GenBank/DDBJ whole genome shotgun (WGS) entry which is preliminary data.</text>
</comment>
<dbReference type="InterPro" id="IPR004226">
    <property type="entry name" value="TBCA"/>
</dbReference>
<protein>
    <recommendedName>
        <fullName evidence="3">Tubulin-specific chaperone A</fullName>
    </recommendedName>
</protein>
<keyword evidence="2 3" id="KW-0143">Chaperone</keyword>
<dbReference type="Proteomes" id="UP001301350">
    <property type="component" value="Unassembled WGS sequence"/>
</dbReference>
<dbReference type="GO" id="GO:0007023">
    <property type="term" value="P:post-chaperonin tubulin folding pathway"/>
    <property type="evidence" value="ECO:0007669"/>
    <property type="project" value="UniProtKB-UniRule"/>
</dbReference>
<dbReference type="Pfam" id="PF02970">
    <property type="entry name" value="TBCA"/>
    <property type="match status" value="1"/>
</dbReference>
<comment type="similarity">
    <text evidence="1 3">Belongs to the TBCA family.</text>
</comment>
<evidence type="ECO:0000256" key="1">
    <source>
        <dbReference type="ARBA" id="ARBA00006806"/>
    </source>
</evidence>
<dbReference type="AlphaFoldDB" id="A0AAV9J1C2"/>
<accession>A0AAV9J1C2</accession>
<comment type="subunit">
    <text evidence="3">Supercomplex made of cofactors A to E. Cofactors A and D function by capturing and stabilizing tubulin in a quasi-native conformation. Cofactor E binds to the cofactor D-tubulin complex; interaction with cofactor C then causes the release of tubulin polypeptides that are committed to the native state.</text>
</comment>
<dbReference type="GO" id="GO:0007021">
    <property type="term" value="P:tubulin complex assembly"/>
    <property type="evidence" value="ECO:0007669"/>
    <property type="project" value="UniProtKB-UniRule"/>
</dbReference>
<dbReference type="SUPFAM" id="SSF46988">
    <property type="entry name" value="Tubulin chaperone cofactor A"/>
    <property type="match status" value="1"/>
</dbReference>
<comment type="subcellular location">
    <subcellularLocation>
        <location evidence="3">Cytoplasm</location>
        <location evidence="3">Cytoskeleton</location>
    </subcellularLocation>
</comment>
<proteinExistence type="inferred from homology"/>